<dbReference type="InterPro" id="IPR036097">
    <property type="entry name" value="HisK_dim/P_sf"/>
</dbReference>
<dbReference type="InterPro" id="IPR029016">
    <property type="entry name" value="GAF-like_dom_sf"/>
</dbReference>
<dbReference type="PANTHER" id="PTHR43711:SF1">
    <property type="entry name" value="HISTIDINE KINASE 1"/>
    <property type="match status" value="1"/>
</dbReference>
<keyword evidence="7" id="KW-0902">Two-component regulatory system</keyword>
<evidence type="ECO:0000256" key="2">
    <source>
        <dbReference type="ARBA" id="ARBA00006402"/>
    </source>
</evidence>
<dbReference type="PRINTS" id="PR00344">
    <property type="entry name" value="BCTRLSENSOR"/>
</dbReference>
<dbReference type="InterPro" id="IPR016132">
    <property type="entry name" value="Phyto_chromo_attachment"/>
</dbReference>
<dbReference type="InterPro" id="IPR013654">
    <property type="entry name" value="PAS_2"/>
</dbReference>
<dbReference type="InterPro" id="IPR035965">
    <property type="entry name" value="PAS-like_dom_sf"/>
</dbReference>
<evidence type="ECO:0000313" key="10">
    <source>
        <dbReference type="EMBL" id="PNQ99459.1"/>
    </source>
</evidence>
<dbReference type="EC" id="2.7.13.3" evidence="3"/>
<feature type="domain" description="Histidine kinase" evidence="9">
    <location>
        <begin position="372"/>
        <end position="595"/>
    </location>
</feature>
<dbReference type="InterPro" id="IPR004358">
    <property type="entry name" value="Sig_transdc_His_kin-like_C"/>
</dbReference>
<dbReference type="PROSITE" id="PS50109">
    <property type="entry name" value="HIS_KIN"/>
    <property type="match status" value="1"/>
</dbReference>
<feature type="domain" description="Phytochrome chromophore attachment site" evidence="8">
    <location>
        <begin position="176"/>
        <end position="334"/>
    </location>
</feature>
<geneLocation type="plasmid" evidence="10">
    <name>p4unnamed</name>
</geneLocation>
<dbReference type="PANTHER" id="PTHR43711">
    <property type="entry name" value="TWO-COMPONENT HISTIDINE KINASE"/>
    <property type="match status" value="1"/>
</dbReference>
<evidence type="ECO:0000256" key="1">
    <source>
        <dbReference type="ARBA" id="ARBA00000085"/>
    </source>
</evidence>
<comment type="caution">
    <text evidence="10">The sequence shown here is derived from an EMBL/GenBank/DDBJ whole genome shotgun (WGS) entry which is preliminary data.</text>
</comment>
<evidence type="ECO:0000259" key="9">
    <source>
        <dbReference type="PROSITE" id="PS50109"/>
    </source>
</evidence>
<comment type="similarity">
    <text evidence="2">In the N-terminal section; belongs to the phytochrome family.</text>
</comment>
<dbReference type="SMART" id="SM00387">
    <property type="entry name" value="HATPase_c"/>
    <property type="match status" value="1"/>
</dbReference>
<dbReference type="InterPro" id="IPR036890">
    <property type="entry name" value="HATPase_C_sf"/>
</dbReference>
<dbReference type="OrthoDB" id="8477705at2"/>
<sequence>MTGRSFQPQHRHLSVAEVPVLNTFSDSPNPPSSPFRAGQSTGWAAEGAADGIQPHGALVALHSDGKTILACSANTAEFLGLVPDRLLGRDVGVLELPELAGLLTGLRALPPDLRALGLHASVTPPGSRPLPAFLHEHDGRVIIEVERLPAGAEHWPATTPPSGFMPGVAALRGVAGLEAMAAHTAKTVRRLTGMDRVIVCRFDDFGNGEVVAGDEAPDWAHALPELRPGEALPASAFDRGPDGSPRLRVVLDHAAAPVPLLRADRALPPPDLAHAHLRSPAPARRDFLRRMGAGAALTVPIFQGGKPWGVISGHRRQPQGVPPSVRMLTAMAADAFGLMLDSAERVLERERRTAHATRQAELNRVKSDFLTGMSHELRTPLNVIIGYSDFLLHPGTGPLTDRQRDCIGNIRASGTHLLELINDVLDLSKIEAGHLDLNDEDVDVAVMVGEVYALQELTLASAGLTFDALFPRPLPRLRADRRSLRQILLNLLSNAVKFTPAGGRVTIDVARTEERTGTGLRIAVIDTGVGIPEEHRPIVLEPFRQVPGERIRGGTGTGLGLPIVRSLVEAHGGRLTLSGGPGQGTRIDLHFPPERVIA</sequence>
<evidence type="ECO:0000256" key="6">
    <source>
        <dbReference type="ARBA" id="ARBA00022777"/>
    </source>
</evidence>
<dbReference type="Gene3D" id="3.30.450.40">
    <property type="match status" value="1"/>
</dbReference>
<comment type="catalytic activity">
    <reaction evidence="1">
        <text>ATP + protein L-histidine = ADP + protein N-phospho-L-histidine.</text>
        <dbReference type="EC" id="2.7.13.3"/>
    </reaction>
</comment>
<dbReference type="SUPFAM" id="SSF55785">
    <property type="entry name" value="PYP-like sensor domain (PAS domain)"/>
    <property type="match status" value="1"/>
</dbReference>
<name>A0A2K1G442_9PROT</name>
<dbReference type="InterPro" id="IPR003018">
    <property type="entry name" value="GAF"/>
</dbReference>
<reference evidence="10 11" key="1">
    <citation type="submission" date="2018-01" db="EMBL/GenBank/DDBJ databases">
        <title>Whole genome sequence of Azospirillum brasilense REC3 isolated from strawberry roots.</title>
        <authorList>
            <person name="Fontana C.A."/>
            <person name="Salazar S.M."/>
            <person name="Bassi D."/>
            <person name="Puglisi E."/>
            <person name="Lovaisa N.C."/>
            <person name="Toffoli L.M."/>
            <person name="Pedraza R."/>
            <person name="Cocconcelli P.S."/>
        </authorList>
    </citation>
    <scope>NUCLEOTIDE SEQUENCE [LARGE SCALE GENOMIC DNA]</scope>
    <source>
        <strain evidence="10 11">REC3</strain>
        <plasmid evidence="10">p4unnamed</plasmid>
    </source>
</reference>
<dbReference type="SUPFAM" id="SSF55781">
    <property type="entry name" value="GAF domain-like"/>
    <property type="match status" value="1"/>
</dbReference>
<dbReference type="InterPro" id="IPR005467">
    <property type="entry name" value="His_kinase_dom"/>
</dbReference>
<dbReference type="GO" id="GO:0006355">
    <property type="term" value="P:regulation of DNA-templated transcription"/>
    <property type="evidence" value="ECO:0007669"/>
    <property type="project" value="InterPro"/>
</dbReference>
<dbReference type="Proteomes" id="UP000236268">
    <property type="component" value="Unassembled WGS sequence"/>
</dbReference>
<evidence type="ECO:0000256" key="4">
    <source>
        <dbReference type="ARBA" id="ARBA00022553"/>
    </source>
</evidence>
<organism evidence="10 11">
    <name type="scientific">Azospirillum argentinense</name>
    <dbReference type="NCBI Taxonomy" id="2970906"/>
    <lineage>
        <taxon>Bacteria</taxon>
        <taxon>Pseudomonadati</taxon>
        <taxon>Pseudomonadota</taxon>
        <taxon>Alphaproteobacteria</taxon>
        <taxon>Rhodospirillales</taxon>
        <taxon>Azospirillaceae</taxon>
        <taxon>Azospirillum</taxon>
    </lineage>
</organism>
<dbReference type="GO" id="GO:0000155">
    <property type="term" value="F:phosphorelay sensor kinase activity"/>
    <property type="evidence" value="ECO:0007669"/>
    <property type="project" value="InterPro"/>
</dbReference>
<dbReference type="EMBL" id="POWG01000006">
    <property type="protein sequence ID" value="PNQ99459.1"/>
    <property type="molecule type" value="Genomic_DNA"/>
</dbReference>
<dbReference type="Gene3D" id="3.30.450.20">
    <property type="entry name" value="PAS domain"/>
    <property type="match status" value="1"/>
</dbReference>
<dbReference type="InterPro" id="IPR050736">
    <property type="entry name" value="Sensor_HK_Regulatory"/>
</dbReference>
<keyword evidence="5" id="KW-0808">Transferase</keyword>
<dbReference type="Gene3D" id="1.10.287.130">
    <property type="match status" value="1"/>
</dbReference>
<dbReference type="InterPro" id="IPR003661">
    <property type="entry name" value="HisK_dim/P_dom"/>
</dbReference>
<evidence type="ECO:0000256" key="7">
    <source>
        <dbReference type="ARBA" id="ARBA00023012"/>
    </source>
</evidence>
<dbReference type="Pfam" id="PF08446">
    <property type="entry name" value="PAS_2"/>
    <property type="match status" value="1"/>
</dbReference>
<dbReference type="CDD" id="cd00082">
    <property type="entry name" value="HisKA"/>
    <property type="match status" value="1"/>
</dbReference>
<dbReference type="SUPFAM" id="SSF47384">
    <property type="entry name" value="Homodimeric domain of signal transducing histidine kinase"/>
    <property type="match status" value="1"/>
</dbReference>
<evidence type="ECO:0000313" key="11">
    <source>
        <dbReference type="Proteomes" id="UP000236268"/>
    </source>
</evidence>
<evidence type="ECO:0000256" key="3">
    <source>
        <dbReference type="ARBA" id="ARBA00012438"/>
    </source>
</evidence>
<dbReference type="SMART" id="SM00388">
    <property type="entry name" value="HisKA"/>
    <property type="match status" value="1"/>
</dbReference>
<protein>
    <recommendedName>
        <fullName evidence="3">histidine kinase</fullName>
        <ecNumber evidence="3">2.7.13.3</ecNumber>
    </recommendedName>
</protein>
<gene>
    <name evidence="10" type="ORF">C1S70_07830</name>
</gene>
<dbReference type="SMART" id="SM00065">
    <property type="entry name" value="GAF"/>
    <property type="match status" value="1"/>
</dbReference>
<evidence type="ECO:0000259" key="8">
    <source>
        <dbReference type="PROSITE" id="PS50046"/>
    </source>
</evidence>
<dbReference type="SUPFAM" id="SSF55874">
    <property type="entry name" value="ATPase domain of HSP90 chaperone/DNA topoisomerase II/histidine kinase"/>
    <property type="match status" value="1"/>
</dbReference>
<dbReference type="Pfam" id="PF01590">
    <property type="entry name" value="GAF"/>
    <property type="match status" value="1"/>
</dbReference>
<keyword evidence="6 10" id="KW-0418">Kinase</keyword>
<dbReference type="InterPro" id="IPR003594">
    <property type="entry name" value="HATPase_dom"/>
</dbReference>
<evidence type="ECO:0000256" key="5">
    <source>
        <dbReference type="ARBA" id="ARBA00022679"/>
    </source>
</evidence>
<keyword evidence="4" id="KW-0597">Phosphoprotein</keyword>
<proteinExistence type="inferred from homology"/>
<dbReference type="PROSITE" id="PS50046">
    <property type="entry name" value="PHYTOCHROME_2"/>
    <property type="match status" value="1"/>
</dbReference>
<dbReference type="AlphaFoldDB" id="A0A2K1G442"/>
<dbReference type="Pfam" id="PF00512">
    <property type="entry name" value="HisKA"/>
    <property type="match status" value="1"/>
</dbReference>
<dbReference type="Pfam" id="PF02518">
    <property type="entry name" value="HATPase_c"/>
    <property type="match status" value="1"/>
</dbReference>
<accession>A0A2K1G442</accession>
<dbReference type="Gene3D" id="3.30.565.10">
    <property type="entry name" value="Histidine kinase-like ATPase, C-terminal domain"/>
    <property type="match status" value="1"/>
</dbReference>
<keyword evidence="10" id="KW-0614">Plasmid</keyword>